<feature type="domain" description="GyrI-like small molecule binding" evidence="1">
    <location>
        <begin position="20"/>
        <end position="208"/>
    </location>
</feature>
<dbReference type="RefSeq" id="WP_050354556.1">
    <property type="nucleotide sequence ID" value="NZ_LGSS01000004.1"/>
</dbReference>
<comment type="caution">
    <text evidence="2">The sequence shown here is derived from an EMBL/GenBank/DDBJ whole genome shotgun (WGS) entry which is preliminary data.</text>
</comment>
<dbReference type="OrthoDB" id="4772335at2"/>
<dbReference type="PATRIC" id="fig|1503.3.peg.2244"/>
<protein>
    <recommendedName>
        <fullName evidence="1">GyrI-like small molecule binding domain-containing protein</fullName>
    </recommendedName>
</protein>
<dbReference type="EMBL" id="LGSS01000004">
    <property type="protein sequence ID" value="KNF08977.1"/>
    <property type="molecule type" value="Genomic_DNA"/>
</dbReference>
<proteinExistence type="predicted"/>
<dbReference type="Pfam" id="PF06445">
    <property type="entry name" value="GyrI-like"/>
    <property type="match status" value="1"/>
</dbReference>
<dbReference type="PIRSF" id="PIRSF031644">
    <property type="entry name" value="UCP031644"/>
    <property type="match status" value="1"/>
</dbReference>
<gene>
    <name evidence="2" type="ORF">CLPU_4c00230</name>
</gene>
<dbReference type="Proteomes" id="UP000037267">
    <property type="component" value="Unassembled WGS sequence"/>
</dbReference>
<evidence type="ECO:0000313" key="3">
    <source>
        <dbReference type="Proteomes" id="UP000037267"/>
    </source>
</evidence>
<keyword evidence="3" id="KW-1185">Reference proteome</keyword>
<dbReference type="Gene3D" id="3.20.80.10">
    <property type="entry name" value="Regulatory factor, effector binding domain"/>
    <property type="match status" value="1"/>
</dbReference>
<organism evidence="2 3">
    <name type="scientific">Gottschalkia purinilytica</name>
    <name type="common">Clostridium purinilyticum</name>
    <dbReference type="NCBI Taxonomy" id="1503"/>
    <lineage>
        <taxon>Bacteria</taxon>
        <taxon>Bacillati</taxon>
        <taxon>Bacillota</taxon>
        <taxon>Tissierellia</taxon>
        <taxon>Tissierellales</taxon>
        <taxon>Gottschalkiaceae</taxon>
        <taxon>Gottschalkia</taxon>
    </lineage>
</organism>
<reference evidence="3" key="1">
    <citation type="submission" date="2015-07" db="EMBL/GenBank/DDBJ databases">
        <title>Draft genome sequence of the purine-degrading Gottschalkia purinilyticum DSM 1384 (formerly Clostridium purinilyticum).</title>
        <authorList>
            <person name="Poehlein A."/>
            <person name="Schiel-Bengelsdorf B."/>
            <person name="Bengelsdorf F.R."/>
            <person name="Daniel R."/>
            <person name="Duerre P."/>
        </authorList>
    </citation>
    <scope>NUCLEOTIDE SEQUENCE [LARGE SCALE GENOMIC DNA]</scope>
    <source>
        <strain evidence="3">DSM 1384</strain>
    </source>
</reference>
<evidence type="ECO:0000259" key="1">
    <source>
        <dbReference type="Pfam" id="PF06445"/>
    </source>
</evidence>
<dbReference type="InterPro" id="IPR008319">
    <property type="entry name" value="GyrI-like_CCH_Lin2189-like"/>
</dbReference>
<accession>A0A0L0WBX6</accession>
<dbReference type="InterPro" id="IPR011256">
    <property type="entry name" value="Reg_factor_effector_dom_sf"/>
</dbReference>
<dbReference type="AlphaFoldDB" id="A0A0L0WBX6"/>
<dbReference type="InterPro" id="IPR029442">
    <property type="entry name" value="GyrI-like"/>
</dbReference>
<sequence length="214" mass="25250">MNKKLDYKKEYKDLYQPKSKPSIVNVPEMNFIMVSGKGDPNSEVFQQAVELLYGLSFTIKMSKMKGNQPEGYFEYVMPPLEGLWWIEDGEFSFRERDNWVWAIMIRQPEFVTDSVFQWACNEYKRKKGVIDLSKVSFETYNEGLCVQAMHRGSYKNEPETVEKMKAFMVENNLEERLMDGGKHHEIYLSDPRKTLPEKLRTIIRHPVKEKIGEE</sequence>
<dbReference type="STRING" id="1503.CLPU_4c00230"/>
<dbReference type="SUPFAM" id="SSF55136">
    <property type="entry name" value="Probable bacterial effector-binding domain"/>
    <property type="match status" value="1"/>
</dbReference>
<name>A0A0L0WBX6_GOTPU</name>
<evidence type="ECO:0000313" key="2">
    <source>
        <dbReference type="EMBL" id="KNF08977.1"/>
    </source>
</evidence>